<keyword evidence="9" id="KW-1185">Reference proteome</keyword>
<dbReference type="Gene3D" id="1.10.418.20">
    <property type="match status" value="1"/>
</dbReference>
<feature type="domain" description="Ubiquitin-like protease family profile" evidence="7">
    <location>
        <begin position="478"/>
        <end position="855"/>
    </location>
</feature>
<dbReference type="EMBL" id="RBNJ01016734">
    <property type="protein sequence ID" value="RUS24235.1"/>
    <property type="molecule type" value="Genomic_DNA"/>
</dbReference>
<dbReference type="PANTHER" id="PTHR46896:SF3">
    <property type="entry name" value="FI06413P-RELATED"/>
    <property type="match status" value="1"/>
</dbReference>
<evidence type="ECO:0000259" key="7">
    <source>
        <dbReference type="PROSITE" id="PS50600"/>
    </source>
</evidence>
<dbReference type="AlphaFoldDB" id="A0A433Q355"/>
<dbReference type="SUPFAM" id="SSF54001">
    <property type="entry name" value="Cysteine proteinases"/>
    <property type="match status" value="1"/>
</dbReference>
<dbReference type="PANTHER" id="PTHR46896">
    <property type="entry name" value="SENTRIN-SPECIFIC PROTEASE"/>
    <property type="match status" value="1"/>
</dbReference>
<evidence type="ECO:0000256" key="5">
    <source>
        <dbReference type="ARBA" id="ARBA00022801"/>
    </source>
</evidence>
<evidence type="ECO:0000256" key="3">
    <source>
        <dbReference type="ARBA" id="ARBA00022670"/>
    </source>
</evidence>
<dbReference type="InterPro" id="IPR051947">
    <property type="entry name" value="Sentrin-specific_protease"/>
</dbReference>
<dbReference type="Pfam" id="PF02902">
    <property type="entry name" value="Peptidase_C48"/>
    <property type="match status" value="2"/>
</dbReference>
<keyword evidence="3" id="KW-0645">Protease</keyword>
<keyword evidence="5" id="KW-0378">Hydrolase</keyword>
<evidence type="ECO:0000313" key="8">
    <source>
        <dbReference type="EMBL" id="RUS24235.1"/>
    </source>
</evidence>
<organism evidence="8 9">
    <name type="scientific">Jimgerdemannia flammicorona</name>
    <dbReference type="NCBI Taxonomy" id="994334"/>
    <lineage>
        <taxon>Eukaryota</taxon>
        <taxon>Fungi</taxon>
        <taxon>Fungi incertae sedis</taxon>
        <taxon>Mucoromycota</taxon>
        <taxon>Mucoromycotina</taxon>
        <taxon>Endogonomycetes</taxon>
        <taxon>Endogonales</taxon>
        <taxon>Endogonaceae</taxon>
        <taxon>Jimgerdemannia</taxon>
    </lineage>
</organism>
<dbReference type="PROSITE" id="PS50600">
    <property type="entry name" value="ULP_PROTEASE"/>
    <property type="match status" value="1"/>
</dbReference>
<sequence length="905" mass="102679">MRDHNNIGARLTLSATPNHDDLKAKYLRSMPERDDDEGNSDEELNRRPKTSRGRTPDNPLPKFGNHETINGEETFSHSRASDVGFVPELSRPTKLAKAMKPKMPSSNHDRQYPPSAYSSSTGSHRPSSSSTKPGLGTRSTPTVPFTASRGERRRTLFESGTHSRNDQPISDDDDDEDDSQLSSKWNPGVNASTVASGTRSVAVSANVHGKKNNDRDQDRDHEHQLRHGRQMSPTTSQPLSRDPQPSQQEFLFELTCDLKEISFGQKRFTGDKILLETIASDAKLFFRIGPKKYELFHKDIMNFQYYTSGSPPIGFLLYMKETFTIPEFREYYNPGSGNQLQKLQKVIVAIVESPKRTFDNLIGFVKHGPIIVTRLERDDWTYWLDLLETENKPPSLLEETRSQLLRRQHENNDSSRDNSASNAPLERSDVVAFESHAALYKTTRSQSPPQRETKSSHASPLLSDRTILVYPFKGVGAVTMTEEDISRLDDGEFLNDNIIEFYLKWYFDQLKMKNLELANKVHIFNSFFYKRLTQKAKSNKTENNYDRVKKWTSKVDLFRKRYIFMPVNESLHWYLVLICNPNLMLPLSSQNNPIDVDAEAAVSSTTMAESSNTSAILGDDSPIMEELQNEMEIDTASIGPDDMDVDEDHLPRAGFVQVFDQVCIPVISRNRKSKKQANGNSPADQSQQIVIDDLQAEERDEEHNLPLAKYSGVTADRNPAEPSSMVVESLPSVPKGPLFGEDDEDLELPTVAKVMGKPSKIKSRAGSPPLPSTLKKRVVKEDSSKKPHIIIFDSLGSRHPNLFKIITSYLQSEAHEKLNIDIDPNFKPIGMYAKVPNQTNHCDCGVFLLHYVEKFLDDPEKYLQLVLNKDDDKQAWSYGEIHSKRENIQKLIRDTAKAWRNSDEK</sequence>
<name>A0A433Q355_9FUNG</name>
<dbReference type="Proteomes" id="UP000274822">
    <property type="component" value="Unassembled WGS sequence"/>
</dbReference>
<dbReference type="InterPro" id="IPR003653">
    <property type="entry name" value="Peptidase_C48_C"/>
</dbReference>
<protein>
    <recommendedName>
        <fullName evidence="7">Ubiquitin-like protease family profile domain-containing protein</fullName>
    </recommendedName>
</protein>
<feature type="compositionally biased region" description="Acidic residues" evidence="6">
    <location>
        <begin position="169"/>
        <end position="179"/>
    </location>
</feature>
<feature type="compositionally biased region" description="Low complexity" evidence="6">
    <location>
        <begin position="118"/>
        <end position="130"/>
    </location>
</feature>
<evidence type="ECO:0000256" key="2">
    <source>
        <dbReference type="ARBA" id="ARBA00022553"/>
    </source>
</evidence>
<feature type="region of interest" description="Disordered" evidence="6">
    <location>
        <begin position="1"/>
        <end position="246"/>
    </location>
</feature>
<evidence type="ECO:0000256" key="6">
    <source>
        <dbReference type="SAM" id="MobiDB-lite"/>
    </source>
</evidence>
<dbReference type="GO" id="GO:0016926">
    <property type="term" value="P:protein desumoylation"/>
    <property type="evidence" value="ECO:0007669"/>
    <property type="project" value="TreeGrafter"/>
</dbReference>
<evidence type="ECO:0000313" key="9">
    <source>
        <dbReference type="Proteomes" id="UP000274822"/>
    </source>
</evidence>
<gene>
    <name evidence="8" type="ORF">BC938DRAFT_473906</name>
</gene>
<keyword evidence="2" id="KW-0597">Phosphoprotein</keyword>
<dbReference type="InterPro" id="IPR038765">
    <property type="entry name" value="Papain-like_cys_pep_sf"/>
</dbReference>
<proteinExistence type="inferred from homology"/>
<feature type="compositionally biased region" description="Polar residues" evidence="6">
    <location>
        <begin position="180"/>
        <end position="203"/>
    </location>
</feature>
<dbReference type="GO" id="GO:0005634">
    <property type="term" value="C:nucleus"/>
    <property type="evidence" value="ECO:0007669"/>
    <property type="project" value="TreeGrafter"/>
</dbReference>
<comment type="similarity">
    <text evidence="1">Belongs to the peptidase C48 family.</text>
</comment>
<dbReference type="Gene3D" id="3.40.395.10">
    <property type="entry name" value="Adenoviral Proteinase, Chain A"/>
    <property type="match status" value="1"/>
</dbReference>
<feature type="compositionally biased region" description="Acidic residues" evidence="6">
    <location>
        <begin position="33"/>
        <end position="42"/>
    </location>
</feature>
<evidence type="ECO:0000256" key="4">
    <source>
        <dbReference type="ARBA" id="ARBA00022786"/>
    </source>
</evidence>
<dbReference type="GO" id="GO:0005737">
    <property type="term" value="C:cytoplasm"/>
    <property type="evidence" value="ECO:0007669"/>
    <property type="project" value="TreeGrafter"/>
</dbReference>
<accession>A0A433Q355</accession>
<dbReference type="GO" id="GO:0070139">
    <property type="term" value="F:SUMO-specific endopeptidase activity"/>
    <property type="evidence" value="ECO:0007669"/>
    <property type="project" value="TreeGrafter"/>
</dbReference>
<feature type="compositionally biased region" description="Polar residues" evidence="6">
    <location>
        <begin position="231"/>
        <end position="246"/>
    </location>
</feature>
<feature type="compositionally biased region" description="Basic and acidic residues" evidence="6">
    <location>
        <begin position="211"/>
        <end position="225"/>
    </location>
</feature>
<comment type="caution">
    <text evidence="8">The sequence shown here is derived from an EMBL/GenBank/DDBJ whole genome shotgun (WGS) entry which is preliminary data.</text>
</comment>
<evidence type="ECO:0000256" key="1">
    <source>
        <dbReference type="ARBA" id="ARBA00005234"/>
    </source>
</evidence>
<feature type="compositionally biased region" description="Basic and acidic residues" evidence="6">
    <location>
        <begin position="149"/>
        <end position="165"/>
    </location>
</feature>
<dbReference type="GO" id="GO:0006508">
    <property type="term" value="P:proteolysis"/>
    <property type="evidence" value="ECO:0007669"/>
    <property type="project" value="UniProtKB-KW"/>
</dbReference>
<feature type="region of interest" description="Disordered" evidence="6">
    <location>
        <begin position="758"/>
        <end position="778"/>
    </location>
</feature>
<keyword evidence="4" id="KW-0833">Ubl conjugation pathway</keyword>
<reference evidence="8 9" key="1">
    <citation type="journal article" date="2018" name="New Phytol.">
        <title>Phylogenomics of Endogonaceae and evolution of mycorrhizas within Mucoromycota.</title>
        <authorList>
            <person name="Chang Y."/>
            <person name="Desiro A."/>
            <person name="Na H."/>
            <person name="Sandor L."/>
            <person name="Lipzen A."/>
            <person name="Clum A."/>
            <person name="Barry K."/>
            <person name="Grigoriev I.V."/>
            <person name="Martin F.M."/>
            <person name="Stajich J.E."/>
            <person name="Smith M.E."/>
            <person name="Bonito G."/>
            <person name="Spatafora J.W."/>
        </authorList>
    </citation>
    <scope>NUCLEOTIDE SEQUENCE [LARGE SCALE GENOMIC DNA]</scope>
    <source>
        <strain evidence="8 9">AD002</strain>
    </source>
</reference>